<keyword evidence="5" id="KW-0472">Membrane</keyword>
<dbReference type="EMBL" id="JAUFPU010000003">
    <property type="protein sequence ID" value="MDN3575934.1"/>
    <property type="molecule type" value="Genomic_DNA"/>
</dbReference>
<dbReference type="InterPro" id="IPR052363">
    <property type="entry name" value="LPS_export_LptC"/>
</dbReference>
<proteinExistence type="predicted"/>
<keyword evidence="3" id="KW-0812">Transmembrane</keyword>
<dbReference type="RefSeq" id="WP_290331567.1">
    <property type="nucleotide sequence ID" value="NZ_JAUFPU010000003.1"/>
</dbReference>
<sequence>MLPDRAARAFPLLLLGLLAGMALLLDRATNLPYFSPPAGSRDPDLTINRFVATGYGPDGKPLYQLTASGMRHYPHDDHSEFADALLVRTLPGEPTLTINAEKARITEGGDRVFFEQDVRMHRTAAAGVDAMTLKSSRLQLDITRGLASSDAPADMVSGGNRMRSTGFDYDHPNTRLNLRSNVSLYYAPPQR</sequence>
<keyword evidence="1" id="KW-1003">Cell membrane</keyword>
<evidence type="ECO:0000313" key="6">
    <source>
        <dbReference type="EMBL" id="MDN3575934.1"/>
    </source>
</evidence>
<keyword evidence="4" id="KW-1133">Transmembrane helix</keyword>
<accession>A0ABT8B132</accession>
<dbReference type="PANTHER" id="PTHR37481:SF1">
    <property type="entry name" value="LIPOPOLYSACCHARIDE EXPORT SYSTEM PROTEIN LPTC"/>
    <property type="match status" value="1"/>
</dbReference>
<organism evidence="6 7">
    <name type="scientific">Chitinimonas viridis</name>
    <dbReference type="NCBI Taxonomy" id="664880"/>
    <lineage>
        <taxon>Bacteria</taxon>
        <taxon>Pseudomonadati</taxon>
        <taxon>Pseudomonadota</taxon>
        <taxon>Betaproteobacteria</taxon>
        <taxon>Neisseriales</taxon>
        <taxon>Chitinibacteraceae</taxon>
        <taxon>Chitinimonas</taxon>
    </lineage>
</organism>
<reference evidence="6" key="1">
    <citation type="journal article" date="2014" name="Int. J. Syst. Evol. Microbiol.">
        <title>Complete genome of a new Firmicutes species belonging to the dominant human colonic microbiota ('Ruminococcus bicirculans') reveals two chromosomes and a selective capacity to utilize plant glucans.</title>
        <authorList>
            <consortium name="NISC Comparative Sequencing Program"/>
            <person name="Wegmann U."/>
            <person name="Louis P."/>
            <person name="Goesmann A."/>
            <person name="Henrissat B."/>
            <person name="Duncan S.H."/>
            <person name="Flint H.J."/>
        </authorList>
    </citation>
    <scope>NUCLEOTIDE SEQUENCE</scope>
    <source>
        <strain evidence="6">CECT 7703</strain>
    </source>
</reference>
<gene>
    <name evidence="6" type="primary">lptC</name>
    <name evidence="6" type="ORF">QWZ03_04000</name>
</gene>
<comment type="caution">
    <text evidence="6">The sequence shown here is derived from an EMBL/GenBank/DDBJ whole genome shotgun (WGS) entry which is preliminary data.</text>
</comment>
<dbReference type="PANTHER" id="PTHR37481">
    <property type="entry name" value="LIPOPOLYSACCHARIDE EXPORT SYSTEM PROTEIN LPTC"/>
    <property type="match status" value="1"/>
</dbReference>
<dbReference type="Proteomes" id="UP001180081">
    <property type="component" value="Unassembled WGS sequence"/>
</dbReference>
<keyword evidence="7" id="KW-1185">Reference proteome</keyword>
<evidence type="ECO:0000256" key="5">
    <source>
        <dbReference type="ARBA" id="ARBA00023136"/>
    </source>
</evidence>
<name>A0ABT8B132_9NEIS</name>
<keyword evidence="2" id="KW-0997">Cell inner membrane</keyword>
<evidence type="ECO:0000256" key="1">
    <source>
        <dbReference type="ARBA" id="ARBA00022475"/>
    </source>
</evidence>
<evidence type="ECO:0000256" key="2">
    <source>
        <dbReference type="ARBA" id="ARBA00022519"/>
    </source>
</evidence>
<protein>
    <submittedName>
        <fullName evidence="6">LPS export ABC transporter periplasmic protein LptC</fullName>
    </submittedName>
</protein>
<evidence type="ECO:0000313" key="7">
    <source>
        <dbReference type="Proteomes" id="UP001180081"/>
    </source>
</evidence>
<dbReference type="InterPro" id="IPR010664">
    <property type="entry name" value="LipoPS_assembly_LptC-rel"/>
</dbReference>
<dbReference type="Pfam" id="PF06835">
    <property type="entry name" value="LptC"/>
    <property type="match status" value="1"/>
</dbReference>
<dbReference type="NCBIfam" id="TIGR04409">
    <property type="entry name" value="LptC_YrbK"/>
    <property type="match status" value="1"/>
</dbReference>
<dbReference type="InterPro" id="IPR026265">
    <property type="entry name" value="LptC"/>
</dbReference>
<reference evidence="6" key="2">
    <citation type="submission" date="2023-06" db="EMBL/GenBank/DDBJ databases">
        <authorList>
            <person name="Lucena T."/>
            <person name="Sun Q."/>
        </authorList>
    </citation>
    <scope>NUCLEOTIDE SEQUENCE</scope>
    <source>
        <strain evidence="6">CECT 7703</strain>
    </source>
</reference>
<dbReference type="Gene3D" id="2.60.450.10">
    <property type="entry name" value="Lipopolysaccharide (LPS) transport protein A like domain"/>
    <property type="match status" value="1"/>
</dbReference>
<evidence type="ECO:0000256" key="4">
    <source>
        <dbReference type="ARBA" id="ARBA00022989"/>
    </source>
</evidence>
<evidence type="ECO:0000256" key="3">
    <source>
        <dbReference type="ARBA" id="ARBA00022692"/>
    </source>
</evidence>